<dbReference type="Gene3D" id="3.40.50.300">
    <property type="entry name" value="P-loop containing nucleotide triphosphate hydrolases"/>
    <property type="match status" value="1"/>
</dbReference>
<keyword evidence="4" id="KW-0548">Nucleotidyltransferase</keyword>
<sequence>MDFEAIIKNLKQKVYHPIYLLQGEEPYFIDQVSNYIEKNVLPEAEKGFNQTIFYGKDTETRTIAEASLRYPMMSEKQVIIVKEAQSLKKIEDLTPYAEHPLASTILVLNYKYKNLDARTKLYKAIKSKGVVLSTKKLYESQIPAWIGSYLKRHEYTITPQASQILTDSLGNELGKIANELNKLVIAVKDTKQITPEHIEKNIGLSKDFNLFELQDALGSRNVFKANQIINYFGSNPQQHPIQMTIATLFSYFSKIFAYHFLKDKSEQGAARTMGGHPFYIRKIIAAAKKYNPTKLYEIIGLLREYDLKSKGMGVSTLTDTAELQKEMIYKILH</sequence>
<dbReference type="PANTHER" id="PTHR34388:SF1">
    <property type="entry name" value="DNA POLYMERASE III SUBUNIT DELTA"/>
    <property type="match status" value="1"/>
</dbReference>
<evidence type="ECO:0000259" key="9">
    <source>
        <dbReference type="Pfam" id="PF06144"/>
    </source>
</evidence>
<dbReference type="PANTHER" id="PTHR34388">
    <property type="entry name" value="DNA POLYMERASE III SUBUNIT DELTA"/>
    <property type="match status" value="1"/>
</dbReference>
<evidence type="ECO:0000259" key="10">
    <source>
        <dbReference type="Pfam" id="PF21694"/>
    </source>
</evidence>
<evidence type="ECO:0000256" key="2">
    <source>
        <dbReference type="ARBA" id="ARBA00017703"/>
    </source>
</evidence>
<dbReference type="SUPFAM" id="SSF52540">
    <property type="entry name" value="P-loop containing nucleoside triphosphate hydrolases"/>
    <property type="match status" value="1"/>
</dbReference>
<keyword evidence="5" id="KW-0235">DNA replication</keyword>
<protein>
    <recommendedName>
        <fullName evidence="2">DNA polymerase III subunit delta</fullName>
        <ecNumber evidence="1">2.7.7.7</ecNumber>
    </recommendedName>
</protein>
<dbReference type="Pfam" id="PF21694">
    <property type="entry name" value="DNA_pol3_delta_C"/>
    <property type="match status" value="1"/>
</dbReference>
<dbReference type="GO" id="GO:0006261">
    <property type="term" value="P:DNA-templated DNA replication"/>
    <property type="evidence" value="ECO:0007669"/>
    <property type="project" value="TreeGrafter"/>
</dbReference>
<evidence type="ECO:0000256" key="5">
    <source>
        <dbReference type="ARBA" id="ARBA00022705"/>
    </source>
</evidence>
<dbReference type="Gene3D" id="1.10.8.60">
    <property type="match status" value="1"/>
</dbReference>
<proteinExistence type="inferred from homology"/>
<dbReference type="GO" id="GO:0009360">
    <property type="term" value="C:DNA polymerase III complex"/>
    <property type="evidence" value="ECO:0007669"/>
    <property type="project" value="InterPro"/>
</dbReference>
<dbReference type="InterPro" id="IPR048466">
    <property type="entry name" value="DNA_pol3_delta-like_C"/>
</dbReference>
<evidence type="ECO:0000256" key="4">
    <source>
        <dbReference type="ARBA" id="ARBA00022695"/>
    </source>
</evidence>
<dbReference type="GO" id="GO:0003887">
    <property type="term" value="F:DNA-directed DNA polymerase activity"/>
    <property type="evidence" value="ECO:0007669"/>
    <property type="project" value="UniProtKB-KW"/>
</dbReference>
<evidence type="ECO:0000256" key="1">
    <source>
        <dbReference type="ARBA" id="ARBA00012417"/>
    </source>
</evidence>
<dbReference type="InterPro" id="IPR027417">
    <property type="entry name" value="P-loop_NTPase"/>
</dbReference>
<evidence type="ECO:0000256" key="7">
    <source>
        <dbReference type="ARBA" id="ARBA00034754"/>
    </source>
</evidence>
<keyword evidence="12" id="KW-1185">Reference proteome</keyword>
<dbReference type="NCBIfam" id="TIGR01128">
    <property type="entry name" value="holA"/>
    <property type="match status" value="1"/>
</dbReference>
<evidence type="ECO:0000313" key="12">
    <source>
        <dbReference type="Proteomes" id="UP000184164"/>
    </source>
</evidence>
<evidence type="ECO:0000256" key="6">
    <source>
        <dbReference type="ARBA" id="ARBA00022932"/>
    </source>
</evidence>
<evidence type="ECO:0000256" key="3">
    <source>
        <dbReference type="ARBA" id="ARBA00022679"/>
    </source>
</evidence>
<gene>
    <name evidence="11" type="ORF">SAMN05444274_102429</name>
</gene>
<keyword evidence="6" id="KW-0239">DNA-directed DNA polymerase</keyword>
<dbReference type="STRING" id="1484053.SAMN05444274_102429"/>
<dbReference type="Proteomes" id="UP000184164">
    <property type="component" value="Unassembled WGS sequence"/>
</dbReference>
<dbReference type="RefSeq" id="WP_072999620.1">
    <property type="nucleotide sequence ID" value="NZ_FQUM01000002.1"/>
</dbReference>
<dbReference type="SUPFAM" id="SSF48019">
    <property type="entry name" value="post-AAA+ oligomerization domain-like"/>
    <property type="match status" value="1"/>
</dbReference>
<feature type="domain" description="DNA polymerase III delta subunit-like C-terminal" evidence="10">
    <location>
        <begin position="209"/>
        <end position="310"/>
    </location>
</feature>
<reference evidence="11 12" key="1">
    <citation type="submission" date="2016-11" db="EMBL/GenBank/DDBJ databases">
        <authorList>
            <person name="Jaros S."/>
            <person name="Januszkiewicz K."/>
            <person name="Wedrychowicz H."/>
        </authorList>
    </citation>
    <scope>NUCLEOTIDE SEQUENCE [LARGE SCALE GENOMIC DNA]</scope>
    <source>
        <strain evidence="11 12">DSM 26910</strain>
    </source>
</reference>
<feature type="domain" description="DNA polymerase III delta N-terminal" evidence="9">
    <location>
        <begin position="19"/>
        <end position="133"/>
    </location>
</feature>
<dbReference type="AlphaFoldDB" id="A0A1M4WF65"/>
<name>A0A1M4WF65_9BACT</name>
<dbReference type="InterPro" id="IPR010372">
    <property type="entry name" value="DNA_pol3_delta_N"/>
</dbReference>
<dbReference type="InterPro" id="IPR005790">
    <property type="entry name" value="DNA_polIII_delta"/>
</dbReference>
<dbReference type="GO" id="GO:0003677">
    <property type="term" value="F:DNA binding"/>
    <property type="evidence" value="ECO:0007669"/>
    <property type="project" value="InterPro"/>
</dbReference>
<accession>A0A1M4WF65</accession>
<dbReference type="OrthoDB" id="1172326at2"/>
<evidence type="ECO:0000256" key="8">
    <source>
        <dbReference type="ARBA" id="ARBA00049244"/>
    </source>
</evidence>
<dbReference type="Gene3D" id="1.20.272.10">
    <property type="match status" value="1"/>
</dbReference>
<dbReference type="EC" id="2.7.7.7" evidence="1"/>
<dbReference type="Pfam" id="PF06144">
    <property type="entry name" value="DNA_pol3_delta"/>
    <property type="match status" value="1"/>
</dbReference>
<comment type="catalytic activity">
    <reaction evidence="8">
        <text>DNA(n) + a 2'-deoxyribonucleoside 5'-triphosphate = DNA(n+1) + diphosphate</text>
        <dbReference type="Rhea" id="RHEA:22508"/>
        <dbReference type="Rhea" id="RHEA-COMP:17339"/>
        <dbReference type="Rhea" id="RHEA-COMP:17340"/>
        <dbReference type="ChEBI" id="CHEBI:33019"/>
        <dbReference type="ChEBI" id="CHEBI:61560"/>
        <dbReference type="ChEBI" id="CHEBI:173112"/>
        <dbReference type="EC" id="2.7.7.7"/>
    </reaction>
</comment>
<dbReference type="InterPro" id="IPR008921">
    <property type="entry name" value="DNA_pol3_clamp-load_cplx_C"/>
</dbReference>
<comment type="similarity">
    <text evidence="7">Belongs to the DNA polymerase HolA subunit family.</text>
</comment>
<organism evidence="11 12">
    <name type="scientific">Mariniphaga anaerophila</name>
    <dbReference type="NCBI Taxonomy" id="1484053"/>
    <lineage>
        <taxon>Bacteria</taxon>
        <taxon>Pseudomonadati</taxon>
        <taxon>Bacteroidota</taxon>
        <taxon>Bacteroidia</taxon>
        <taxon>Marinilabiliales</taxon>
        <taxon>Prolixibacteraceae</taxon>
        <taxon>Mariniphaga</taxon>
    </lineage>
</organism>
<keyword evidence="3" id="KW-0808">Transferase</keyword>
<dbReference type="EMBL" id="FQUM01000002">
    <property type="protein sequence ID" value="SHE79888.1"/>
    <property type="molecule type" value="Genomic_DNA"/>
</dbReference>
<evidence type="ECO:0000313" key="11">
    <source>
        <dbReference type="EMBL" id="SHE79888.1"/>
    </source>
</evidence>